<reference evidence="2 3" key="1">
    <citation type="journal article" date="2015" name="Stand. Genomic Sci.">
        <title>High quality draft genome sequence of the moderately halophilic bacterium Pontibacillus yanchengensis Y32(T) and comparison among Pontibacillus genomes.</title>
        <authorList>
            <person name="Huang J."/>
            <person name="Qiao Z.X."/>
            <person name="Tang J.W."/>
            <person name="Wang G."/>
        </authorList>
    </citation>
    <scope>NUCLEOTIDE SEQUENCE [LARGE SCALE GENOMIC DNA]</scope>
    <source>
        <strain evidence="2 3">Y32</strain>
    </source>
</reference>
<dbReference type="Gene3D" id="3.40.50.2000">
    <property type="entry name" value="Glycogen Phosphorylase B"/>
    <property type="match status" value="1"/>
</dbReference>
<accession>A0A0A2TT09</accession>
<protein>
    <recommendedName>
        <fullName evidence="1">Spore protein YkvP/CgeB glycosyl transferase-like domain-containing protein</fullName>
    </recommendedName>
</protein>
<keyword evidence="3" id="KW-1185">Reference proteome</keyword>
<comment type="caution">
    <text evidence="2">The sequence shown here is derived from an EMBL/GenBank/DDBJ whole genome shotgun (WGS) entry which is preliminary data.</text>
</comment>
<organism evidence="2 3">
    <name type="scientific">Pontibacillus yanchengensis Y32</name>
    <dbReference type="NCBI Taxonomy" id="1385514"/>
    <lineage>
        <taxon>Bacteria</taxon>
        <taxon>Bacillati</taxon>
        <taxon>Bacillota</taxon>
        <taxon>Bacilli</taxon>
        <taxon>Bacillales</taxon>
        <taxon>Bacillaceae</taxon>
        <taxon>Pontibacillus</taxon>
    </lineage>
</organism>
<evidence type="ECO:0000313" key="2">
    <source>
        <dbReference type="EMBL" id="KGP72370.1"/>
    </source>
</evidence>
<evidence type="ECO:0000259" key="1">
    <source>
        <dbReference type="Pfam" id="PF13524"/>
    </source>
</evidence>
<dbReference type="SUPFAM" id="SSF53756">
    <property type="entry name" value="UDP-Glycosyltransferase/glycogen phosphorylase"/>
    <property type="match status" value="1"/>
</dbReference>
<feature type="domain" description="Spore protein YkvP/CgeB glycosyl transferase-like" evidence="1">
    <location>
        <begin position="163"/>
        <end position="288"/>
    </location>
</feature>
<dbReference type="AlphaFoldDB" id="A0A0A2TT09"/>
<evidence type="ECO:0000313" key="3">
    <source>
        <dbReference type="Proteomes" id="UP000030147"/>
    </source>
</evidence>
<dbReference type="STRING" id="1385514.N782_11945"/>
<gene>
    <name evidence="2" type="ORF">N782_11945</name>
</gene>
<name>A0A0A2TT09_9BACI</name>
<dbReference type="Pfam" id="PF13524">
    <property type="entry name" value="Glyco_trans_1_2"/>
    <property type="match status" value="1"/>
</dbReference>
<proteinExistence type="predicted"/>
<dbReference type="eggNOG" id="COG4641">
    <property type="taxonomic scope" value="Bacteria"/>
</dbReference>
<dbReference type="InterPro" id="IPR055259">
    <property type="entry name" value="YkvP/CgeB_Glyco_trans-like"/>
</dbReference>
<sequence>MIRKYNIKKRLLMCYGKTHYSPGRYLEDALRAIGTHVETHTSVIDFSKIDSKKYSGVIFVETNKTVEVKNIHMAKMPKVFWVHHGENRLERNLNLEKRYKPDLILMSHSLHLSKHFSAKVKFFPFGMDTRIFNNNKPLQKRSYDLSFVGNRHEKFYNERNKTLTLLHNHFSNYNTSLYSNVYVSQLSSLYSNSKIVFNESHHNVHPINMRIFEGMGCGALLITDEVENQRLLNLVDGKHYIIYRSSKELIDKVGYYLTHMDEAQKIASEGRKYLLQHHTYEHRARTLVRLMSSI</sequence>
<dbReference type="RefSeq" id="WP_036820094.1">
    <property type="nucleotide sequence ID" value="NZ_AVBF01000031.1"/>
</dbReference>
<dbReference type="EMBL" id="AVBF01000031">
    <property type="protein sequence ID" value="KGP72370.1"/>
    <property type="molecule type" value="Genomic_DNA"/>
</dbReference>
<dbReference type="Proteomes" id="UP000030147">
    <property type="component" value="Unassembled WGS sequence"/>
</dbReference>